<dbReference type="Gene3D" id="4.10.240.10">
    <property type="entry name" value="Zn(2)-C6 fungal-type DNA-binding domain"/>
    <property type="match status" value="1"/>
</dbReference>
<sequence length="720" mass="78947">MTASQIQTPVPEDDIASTLSHDDGDGEGEDEGEGGGFSSEEPTSASAPANGSAQPPRKRKRVKYDKTSCELCKARKVKCDRAEPACSWCARHNRTCVYLERQKPGSRVGFSLELEAKVNKIDALLQALGRRVEDHIASDHGGTPSAPFGAPASSSAGGDRTSVQSLLNLSASDAALGQQRVPYSLSSSRDLPPHDIVYALVDLYFKHCNTWCPILDRKTTFGTFFGSTSLGEADRVLLHSIVATTLRFSQDPRLSPALKAHYHAISKQTVQVYALDRVSVEALRPLVILCLDELGTSNGPRAWNLLAIAAQNVRQLDLCQESSVFLSAGDIPQAGSLRRVVSAPPDSWIEDEGRRRLCWMVYLLDRYATISTTAFDFLLDDAKMKRCLPCSYDLFSRNVPVETRSWSWSEELGAATYELDHPAHLGSFSYHCEILRIASRVHAFLRDPVDLTSSAAMSRWRNTYRSLDRALDVWLQSLPSEYSKISALCHSDPASRVANWFILHSAFVAAVVRLHSTAAYPIVRSDVFVPSHYAMQRCLSAVKSLGDIAQDVLDANAIDLLGPPFAFSLWVAGRLLLVHAATVECPVDPRIDFFIATLQHVGRYWEVANNYADILARVVLRGRQGDVSFTAMRKSAHDLVSLTASTRKSGAEPTSTQPKSLGELDALDVFEFFHYPKIAEPASVGSQTNDVGLGREPSCNATGGPPDAESDWLGYSLQRT</sequence>
<organism evidence="8 9">
    <name type="scientific">Sodiomyces alkalinus (strain CBS 110278 / VKM F-3762 / F11)</name>
    <name type="common">Alkaliphilic filamentous fungus</name>
    <dbReference type="NCBI Taxonomy" id="1314773"/>
    <lineage>
        <taxon>Eukaryota</taxon>
        <taxon>Fungi</taxon>
        <taxon>Dikarya</taxon>
        <taxon>Ascomycota</taxon>
        <taxon>Pezizomycotina</taxon>
        <taxon>Sordariomycetes</taxon>
        <taxon>Hypocreomycetidae</taxon>
        <taxon>Glomerellales</taxon>
        <taxon>Plectosphaerellaceae</taxon>
        <taxon>Sodiomyces</taxon>
    </lineage>
</organism>
<dbReference type="AlphaFoldDB" id="A0A3N2PL41"/>
<proteinExistence type="predicted"/>
<evidence type="ECO:0000256" key="2">
    <source>
        <dbReference type="ARBA" id="ARBA00022723"/>
    </source>
</evidence>
<dbReference type="GO" id="GO:0000981">
    <property type="term" value="F:DNA-binding transcription factor activity, RNA polymerase II-specific"/>
    <property type="evidence" value="ECO:0007669"/>
    <property type="project" value="InterPro"/>
</dbReference>
<dbReference type="PANTHER" id="PTHR47338">
    <property type="entry name" value="ZN(II)2CYS6 TRANSCRIPTION FACTOR (EUROFUNG)-RELATED"/>
    <property type="match status" value="1"/>
</dbReference>
<dbReference type="GO" id="GO:0008270">
    <property type="term" value="F:zinc ion binding"/>
    <property type="evidence" value="ECO:0007669"/>
    <property type="project" value="InterPro"/>
</dbReference>
<dbReference type="RefSeq" id="XP_028463038.1">
    <property type="nucleotide sequence ID" value="XM_028608473.1"/>
</dbReference>
<keyword evidence="3" id="KW-0805">Transcription regulation</keyword>
<feature type="compositionally biased region" description="Low complexity" evidence="6">
    <location>
        <begin position="38"/>
        <end position="49"/>
    </location>
</feature>
<dbReference type="PANTHER" id="PTHR47338:SF28">
    <property type="entry name" value="C6 TRANSCRIPTION FACTOR"/>
    <property type="match status" value="1"/>
</dbReference>
<reference evidence="8 9" key="1">
    <citation type="journal article" date="2018" name="Mol. Ecol.">
        <title>The obligate alkalophilic soda-lake fungus Sodiomyces alkalinus has shifted to a protein diet.</title>
        <authorList>
            <person name="Grum-Grzhimaylo A.A."/>
            <person name="Falkoski D.L."/>
            <person name="van den Heuvel J."/>
            <person name="Valero-Jimenez C.A."/>
            <person name="Min B."/>
            <person name="Choi I.G."/>
            <person name="Lipzen A."/>
            <person name="Daum C.G."/>
            <person name="Aanen D.K."/>
            <person name="Tsang A."/>
            <person name="Henrissat B."/>
            <person name="Bilanenko E.N."/>
            <person name="de Vries R.P."/>
            <person name="van Kan J.A.L."/>
            <person name="Grigoriev I.V."/>
            <person name="Debets A.J.M."/>
        </authorList>
    </citation>
    <scope>NUCLEOTIDE SEQUENCE [LARGE SCALE GENOMIC DNA]</scope>
    <source>
        <strain evidence="8 9">F11</strain>
    </source>
</reference>
<accession>A0A3N2PL41</accession>
<dbReference type="GO" id="GO:0003677">
    <property type="term" value="F:DNA binding"/>
    <property type="evidence" value="ECO:0007669"/>
    <property type="project" value="InterPro"/>
</dbReference>
<dbReference type="GeneID" id="39576951"/>
<evidence type="ECO:0000313" key="9">
    <source>
        <dbReference type="Proteomes" id="UP000272025"/>
    </source>
</evidence>
<dbReference type="STRING" id="1314773.A0A3N2PL41"/>
<dbReference type="InterPro" id="IPR001138">
    <property type="entry name" value="Zn2Cys6_DnaBD"/>
</dbReference>
<gene>
    <name evidence="8" type="ORF">SODALDRAFT_284558</name>
</gene>
<dbReference type="GO" id="GO:0005634">
    <property type="term" value="C:nucleus"/>
    <property type="evidence" value="ECO:0007669"/>
    <property type="project" value="UniProtKB-SubCell"/>
</dbReference>
<dbReference type="EMBL" id="ML119062">
    <property type="protein sequence ID" value="ROT35232.1"/>
    <property type="molecule type" value="Genomic_DNA"/>
</dbReference>
<dbReference type="Pfam" id="PF00172">
    <property type="entry name" value="Zn_clus"/>
    <property type="match status" value="1"/>
</dbReference>
<feature type="domain" description="Zn(2)-C6 fungal-type" evidence="7">
    <location>
        <begin position="68"/>
        <end position="98"/>
    </location>
</feature>
<dbReference type="SUPFAM" id="SSF57701">
    <property type="entry name" value="Zn2/Cys6 DNA-binding domain"/>
    <property type="match status" value="1"/>
</dbReference>
<evidence type="ECO:0000256" key="3">
    <source>
        <dbReference type="ARBA" id="ARBA00023015"/>
    </source>
</evidence>
<dbReference type="Proteomes" id="UP000272025">
    <property type="component" value="Unassembled WGS sequence"/>
</dbReference>
<dbReference type="Pfam" id="PF04082">
    <property type="entry name" value="Fungal_trans"/>
    <property type="match status" value="1"/>
</dbReference>
<comment type="subcellular location">
    <subcellularLocation>
        <location evidence="1">Nucleus</location>
    </subcellularLocation>
</comment>
<evidence type="ECO:0000256" key="6">
    <source>
        <dbReference type="SAM" id="MobiDB-lite"/>
    </source>
</evidence>
<keyword evidence="5" id="KW-0539">Nucleus</keyword>
<dbReference type="GO" id="GO:0006351">
    <property type="term" value="P:DNA-templated transcription"/>
    <property type="evidence" value="ECO:0007669"/>
    <property type="project" value="InterPro"/>
</dbReference>
<dbReference type="PROSITE" id="PS50048">
    <property type="entry name" value="ZN2_CY6_FUNGAL_2"/>
    <property type="match status" value="1"/>
</dbReference>
<dbReference type="InterPro" id="IPR007219">
    <property type="entry name" value="XnlR_reg_dom"/>
</dbReference>
<dbReference type="InterPro" id="IPR036864">
    <property type="entry name" value="Zn2-C6_fun-type_DNA-bd_sf"/>
</dbReference>
<evidence type="ECO:0000313" key="8">
    <source>
        <dbReference type="EMBL" id="ROT35232.1"/>
    </source>
</evidence>
<protein>
    <recommendedName>
        <fullName evidence="7">Zn(2)-C6 fungal-type domain-containing protein</fullName>
    </recommendedName>
</protein>
<keyword evidence="4" id="KW-0804">Transcription</keyword>
<dbReference type="CDD" id="cd00067">
    <property type="entry name" value="GAL4"/>
    <property type="match status" value="1"/>
</dbReference>
<evidence type="ECO:0000256" key="4">
    <source>
        <dbReference type="ARBA" id="ARBA00023163"/>
    </source>
</evidence>
<feature type="region of interest" description="Disordered" evidence="6">
    <location>
        <begin position="1"/>
        <end position="60"/>
    </location>
</feature>
<dbReference type="OrthoDB" id="5376052at2759"/>
<name>A0A3N2PL41_SODAK</name>
<dbReference type="SMART" id="SM00066">
    <property type="entry name" value="GAL4"/>
    <property type="match status" value="1"/>
</dbReference>
<keyword evidence="2" id="KW-0479">Metal-binding</keyword>
<feature type="compositionally biased region" description="Acidic residues" evidence="6">
    <location>
        <begin position="24"/>
        <end position="33"/>
    </location>
</feature>
<feature type="region of interest" description="Disordered" evidence="6">
    <location>
        <begin position="683"/>
        <end position="720"/>
    </location>
</feature>
<evidence type="ECO:0000259" key="7">
    <source>
        <dbReference type="PROSITE" id="PS50048"/>
    </source>
</evidence>
<evidence type="ECO:0000256" key="1">
    <source>
        <dbReference type="ARBA" id="ARBA00004123"/>
    </source>
</evidence>
<dbReference type="PROSITE" id="PS00463">
    <property type="entry name" value="ZN2_CY6_FUNGAL_1"/>
    <property type="match status" value="1"/>
</dbReference>
<evidence type="ECO:0000256" key="5">
    <source>
        <dbReference type="ARBA" id="ARBA00023242"/>
    </source>
</evidence>
<feature type="compositionally biased region" description="Low complexity" evidence="6">
    <location>
        <begin position="141"/>
        <end position="158"/>
    </location>
</feature>
<feature type="region of interest" description="Disordered" evidence="6">
    <location>
        <begin position="136"/>
        <end position="160"/>
    </location>
</feature>
<dbReference type="CDD" id="cd12148">
    <property type="entry name" value="fungal_TF_MHR"/>
    <property type="match status" value="1"/>
</dbReference>
<dbReference type="InterPro" id="IPR050815">
    <property type="entry name" value="TF_fung"/>
</dbReference>
<keyword evidence="9" id="KW-1185">Reference proteome</keyword>